<keyword evidence="9" id="KW-1185">Reference proteome</keyword>
<evidence type="ECO:0000313" key="9">
    <source>
        <dbReference type="Proteomes" id="UP000266934"/>
    </source>
</evidence>
<feature type="transmembrane region" description="Helical" evidence="7">
    <location>
        <begin position="41"/>
        <end position="58"/>
    </location>
</feature>
<accession>A0A348G376</accession>
<reference evidence="8 9" key="1">
    <citation type="submission" date="2018-08" db="EMBL/GenBank/DDBJ databases">
        <title>Complete genome sequencing of Blastochloris tepida GI.</title>
        <authorList>
            <person name="Tsukatani Y."/>
            <person name="Mori H."/>
        </authorList>
    </citation>
    <scope>NUCLEOTIDE SEQUENCE [LARGE SCALE GENOMIC DNA]</scope>
    <source>
        <strain evidence="8 9">GI</strain>
    </source>
</reference>
<protein>
    <submittedName>
        <fullName evidence="8">Cobalt transporter CbiM</fullName>
    </submittedName>
</protein>
<evidence type="ECO:0000256" key="1">
    <source>
        <dbReference type="ARBA" id="ARBA00004651"/>
    </source>
</evidence>
<comment type="subcellular location">
    <subcellularLocation>
        <location evidence="1">Cell membrane</location>
        <topology evidence="1">Multi-pass membrane protein</topology>
    </subcellularLocation>
</comment>
<dbReference type="PANTHER" id="PTHR34229:SF1">
    <property type="entry name" value="METAL TRANSPORT PROTEIN HI_1621-RELATED"/>
    <property type="match status" value="1"/>
</dbReference>
<organism evidence="8 9">
    <name type="scientific">Blastochloris tepida</name>
    <dbReference type="NCBI Taxonomy" id="2233851"/>
    <lineage>
        <taxon>Bacteria</taxon>
        <taxon>Pseudomonadati</taxon>
        <taxon>Pseudomonadota</taxon>
        <taxon>Alphaproteobacteria</taxon>
        <taxon>Hyphomicrobiales</taxon>
        <taxon>Blastochloridaceae</taxon>
        <taxon>Blastochloris</taxon>
    </lineage>
</organism>
<dbReference type="Gene3D" id="1.10.1760.20">
    <property type="match status" value="1"/>
</dbReference>
<feature type="transmembrane region" description="Helical" evidence="7">
    <location>
        <begin position="95"/>
        <end position="119"/>
    </location>
</feature>
<proteinExistence type="predicted"/>
<feature type="transmembrane region" description="Helical" evidence="7">
    <location>
        <begin position="12"/>
        <end position="29"/>
    </location>
</feature>
<dbReference type="OrthoDB" id="9792317at2"/>
<dbReference type="Proteomes" id="UP000266934">
    <property type="component" value="Chromosome"/>
</dbReference>
<dbReference type="NCBIfam" id="NF004905">
    <property type="entry name" value="PRK06265.1-5"/>
    <property type="match status" value="1"/>
</dbReference>
<dbReference type="RefSeq" id="WP_126401164.1">
    <property type="nucleotide sequence ID" value="NZ_AP018907.1"/>
</dbReference>
<keyword evidence="4 7" id="KW-0812">Transmembrane</keyword>
<evidence type="ECO:0000256" key="4">
    <source>
        <dbReference type="ARBA" id="ARBA00022692"/>
    </source>
</evidence>
<dbReference type="AlphaFoldDB" id="A0A348G376"/>
<dbReference type="KEGG" id="blag:BLTE_26940"/>
<evidence type="ECO:0000256" key="7">
    <source>
        <dbReference type="SAM" id="Phobius"/>
    </source>
</evidence>
<gene>
    <name evidence="8" type="ORF">BLTE_26940</name>
</gene>
<evidence type="ECO:0000313" key="8">
    <source>
        <dbReference type="EMBL" id="BBF94009.1"/>
    </source>
</evidence>
<name>A0A348G376_9HYPH</name>
<dbReference type="PANTHER" id="PTHR34229">
    <property type="entry name" value="METAL TRANSPORT PROTEIN HI_1621-RELATED"/>
    <property type="match status" value="1"/>
</dbReference>
<feature type="transmembrane region" description="Helical" evidence="7">
    <location>
        <begin position="64"/>
        <end position="88"/>
    </location>
</feature>
<dbReference type="EMBL" id="AP018907">
    <property type="protein sequence ID" value="BBF94009.1"/>
    <property type="molecule type" value="Genomic_DNA"/>
</dbReference>
<evidence type="ECO:0000256" key="3">
    <source>
        <dbReference type="ARBA" id="ARBA00022475"/>
    </source>
</evidence>
<keyword evidence="2" id="KW-0813">Transport</keyword>
<feature type="transmembrane region" description="Helical" evidence="7">
    <location>
        <begin position="167"/>
        <end position="191"/>
    </location>
</feature>
<dbReference type="GO" id="GO:0005886">
    <property type="term" value="C:plasma membrane"/>
    <property type="evidence" value="ECO:0007669"/>
    <property type="project" value="UniProtKB-SubCell"/>
</dbReference>
<keyword evidence="3" id="KW-1003">Cell membrane</keyword>
<keyword evidence="6 7" id="KW-0472">Membrane</keyword>
<sequence>MAHIPDGVLSLPVIAAGGAGAAIGLALGLRALDEREIPKTAILAAVFFVASLVAVPVGPSSVHVLLGGLMGLVLGVRAFAAVFIGLLLQAVLFGFGGLSTLGVDTLNMALPGVVLALLARPLLLGASPARAGVVAAGVAALAVFGTAGGVSAALALSSSDYVPALKIILITYLPLAAVEAVITGFVVGFLARVKPETLPALRPPEIRP</sequence>
<dbReference type="InterPro" id="IPR002751">
    <property type="entry name" value="CbiM/NikMN"/>
</dbReference>
<dbReference type="Pfam" id="PF01891">
    <property type="entry name" value="CbiM"/>
    <property type="match status" value="1"/>
</dbReference>
<evidence type="ECO:0000256" key="2">
    <source>
        <dbReference type="ARBA" id="ARBA00022448"/>
    </source>
</evidence>
<dbReference type="GO" id="GO:0000041">
    <property type="term" value="P:transition metal ion transport"/>
    <property type="evidence" value="ECO:0007669"/>
    <property type="project" value="InterPro"/>
</dbReference>
<keyword evidence="5 7" id="KW-1133">Transmembrane helix</keyword>
<evidence type="ECO:0000256" key="5">
    <source>
        <dbReference type="ARBA" id="ARBA00022989"/>
    </source>
</evidence>
<feature type="transmembrane region" description="Helical" evidence="7">
    <location>
        <begin position="131"/>
        <end position="155"/>
    </location>
</feature>
<evidence type="ECO:0000256" key="6">
    <source>
        <dbReference type="ARBA" id="ARBA00023136"/>
    </source>
</evidence>
<dbReference type="NCBIfam" id="NF004903">
    <property type="entry name" value="PRK06265.1-3"/>
    <property type="match status" value="1"/>
</dbReference>